<dbReference type="VEuPathDB" id="AmoebaDB:EHI5A_100190"/>
<dbReference type="AlphaFoldDB" id="A0A5K1U2Y8"/>
<evidence type="ECO:0000313" key="2">
    <source>
        <dbReference type="Proteomes" id="UP000078387"/>
    </source>
</evidence>
<dbReference type="VEuPathDB" id="AmoebaDB:EHI_126200"/>
<accession>A0A5K1U2Y8</accession>
<dbReference type="OMA" id="GNRTPEC"/>
<protein>
    <submittedName>
        <fullName evidence="1">Uncharacterized protein</fullName>
    </submittedName>
</protein>
<dbReference type="EMBL" id="BDEQ01000001">
    <property type="protein sequence ID" value="GAT92866.1"/>
    <property type="molecule type" value="Genomic_DNA"/>
</dbReference>
<sequence>MLKNQLTPTLCQRQGNRAPECFKRVRDLETKQECFLIGLLQLKYNIICERPYKFKIKSLPFFKVKTLYNVYESIDVQKLTNERVKSLVDKDRADNVDEKTIRRRTEVYRISEHLHVLMDILISNGTNIKTKENRHTTMADRRNLYSINYEGINFSKKEIVEKGGSIHSLISEEFTKKRPNSTSLLPLCDTEIMSLLLN</sequence>
<reference evidence="1 2" key="1">
    <citation type="submission" date="2016-05" db="EMBL/GenBank/DDBJ databases">
        <title>First whole genome sequencing of Entamoeba histolytica HM1:IMSS-clone-6.</title>
        <authorList>
            <person name="Mukherjee Avik.K."/>
            <person name="Izumyama S."/>
            <person name="Nakada-Tsukui K."/>
            <person name="Nozaki T."/>
        </authorList>
    </citation>
    <scope>NUCLEOTIDE SEQUENCE [LARGE SCALE GENOMIC DNA]</scope>
    <source>
        <strain evidence="1 2">HM1:IMSS clone 6</strain>
    </source>
</reference>
<comment type="caution">
    <text evidence="1">The sequence shown here is derived from an EMBL/GenBank/DDBJ whole genome shotgun (WGS) entry which is preliminary data.</text>
</comment>
<name>A0A5K1U2Y8_ENTHI</name>
<dbReference type="Proteomes" id="UP000078387">
    <property type="component" value="Unassembled WGS sequence"/>
</dbReference>
<proteinExistence type="predicted"/>
<gene>
    <name evidence="1" type="ORF">CL6EHI_126200</name>
</gene>
<organism evidence="1 2">
    <name type="scientific">Entamoeba histolytica</name>
    <dbReference type="NCBI Taxonomy" id="5759"/>
    <lineage>
        <taxon>Eukaryota</taxon>
        <taxon>Amoebozoa</taxon>
        <taxon>Evosea</taxon>
        <taxon>Archamoebae</taxon>
        <taxon>Mastigamoebida</taxon>
        <taxon>Entamoebidae</taxon>
        <taxon>Entamoeba</taxon>
    </lineage>
</organism>
<dbReference type="VEuPathDB" id="AmoebaDB:KM1_221080"/>
<evidence type="ECO:0000313" key="1">
    <source>
        <dbReference type="EMBL" id="GAT92866.1"/>
    </source>
</evidence>
<dbReference type="VEuPathDB" id="AmoebaDB:EHI7A_132470"/>
<dbReference type="VEuPathDB" id="AmoebaDB:EHI8A_147980"/>